<dbReference type="Pfam" id="PF00155">
    <property type="entry name" value="Aminotran_1_2"/>
    <property type="match status" value="1"/>
</dbReference>
<comment type="caution">
    <text evidence="6">The sequence shown here is derived from an EMBL/GenBank/DDBJ whole genome shotgun (WGS) entry which is preliminary data.</text>
</comment>
<dbReference type="EMBL" id="CAIE01000022">
    <property type="protein sequence ID" value="CCH17921.1"/>
    <property type="molecule type" value="Genomic_DNA"/>
</dbReference>
<dbReference type="eggNOG" id="COG0436">
    <property type="taxonomic scope" value="Bacteria"/>
</dbReference>
<dbReference type="InterPro" id="IPR050881">
    <property type="entry name" value="LL-DAP_aminotransferase"/>
</dbReference>
<evidence type="ECO:0000313" key="6">
    <source>
        <dbReference type="EMBL" id="CCH17921.1"/>
    </source>
</evidence>
<keyword evidence="3" id="KW-0808">Transferase</keyword>
<evidence type="ECO:0000256" key="4">
    <source>
        <dbReference type="SAM" id="MobiDB-lite"/>
    </source>
</evidence>
<sequence>MLSGPPSREELLDLARGSGSALLDLSLGVPADPPPPTAGGSSGQEPAGYPPSAGTEELRLAAAGYLRRRFGVALAPDAVAACAGAKEFISTLPLFLRDAGLVPPGRDTVLIPRLCYPAYENGARLAGFATYRVPADDDHRMRPDLLPASVRDRALCLWVNSPSNPTGALEPLDTLVDWGRRYGVLVVSDEAYTESTWCGSPRTAFAHGVDGVLAVHSLSKRSNSPGLRVGFYAGDPAVVGRLVPCRRAAGLMAGAVAQRSAAYLLGDDEHARVQYERGATRVADLVRLLTANGAAARSPDGGFFVWTAAPGGDGDAWARSLAGRAGIVVMPGGAYGPTGRGHVRFAAVRDIAEITSRAWALGPLDSDRRRGAHV</sequence>
<gene>
    <name evidence="6" type="ORF">MILUP08_42852</name>
</gene>
<comment type="cofactor">
    <cofactor evidence="1">
        <name>pyridoxal 5'-phosphate</name>
        <dbReference type="ChEBI" id="CHEBI:597326"/>
    </cofactor>
</comment>
<dbReference type="GO" id="GO:0008483">
    <property type="term" value="F:transaminase activity"/>
    <property type="evidence" value="ECO:0007669"/>
    <property type="project" value="UniProtKB-KW"/>
</dbReference>
<keyword evidence="7" id="KW-1185">Reference proteome</keyword>
<dbReference type="SUPFAM" id="SSF53383">
    <property type="entry name" value="PLP-dependent transferases"/>
    <property type="match status" value="1"/>
</dbReference>
<dbReference type="AlphaFoldDB" id="I0L274"/>
<dbReference type="InterPro" id="IPR015424">
    <property type="entry name" value="PyrdxlP-dep_Trfase"/>
</dbReference>
<dbReference type="Proteomes" id="UP000003448">
    <property type="component" value="Unassembled WGS sequence"/>
</dbReference>
<reference evidence="7" key="1">
    <citation type="journal article" date="2012" name="J. Bacteriol.">
        <title>Genome Sequence of Micromonospora lupini Lupac 08, Isolated from Root Nodules of Lupinus angustifolius.</title>
        <authorList>
            <person name="Alonso-Vega P."/>
            <person name="Normand P."/>
            <person name="Bacigalupe R."/>
            <person name="Pujic P."/>
            <person name="Lajus A."/>
            <person name="Vallenet D."/>
            <person name="Carro L."/>
            <person name="Coll P."/>
            <person name="Trujillo M.E."/>
        </authorList>
    </citation>
    <scope>NUCLEOTIDE SEQUENCE [LARGE SCALE GENOMIC DNA]</scope>
    <source>
        <strain evidence="7">Lupac 08</strain>
    </source>
</reference>
<evidence type="ECO:0000313" key="7">
    <source>
        <dbReference type="Proteomes" id="UP000003448"/>
    </source>
</evidence>
<dbReference type="RefSeq" id="WP_007458949.1">
    <property type="nucleotide sequence ID" value="NZ_HF570108.1"/>
</dbReference>
<feature type="domain" description="Aminotransferase class I/classII large" evidence="5">
    <location>
        <begin position="42"/>
        <end position="348"/>
    </location>
</feature>
<proteinExistence type="predicted"/>
<dbReference type="InterPro" id="IPR015422">
    <property type="entry name" value="PyrdxlP-dep_Trfase_small"/>
</dbReference>
<accession>I0L274</accession>
<evidence type="ECO:0000259" key="5">
    <source>
        <dbReference type="Pfam" id="PF00155"/>
    </source>
</evidence>
<dbReference type="InterPro" id="IPR004839">
    <property type="entry name" value="Aminotransferase_I/II_large"/>
</dbReference>
<dbReference type="InterPro" id="IPR015421">
    <property type="entry name" value="PyrdxlP-dep_Trfase_major"/>
</dbReference>
<dbReference type="GO" id="GO:0030170">
    <property type="term" value="F:pyridoxal phosphate binding"/>
    <property type="evidence" value="ECO:0007669"/>
    <property type="project" value="InterPro"/>
</dbReference>
<evidence type="ECO:0000256" key="2">
    <source>
        <dbReference type="ARBA" id="ARBA00022576"/>
    </source>
</evidence>
<dbReference type="STRING" id="1150864.MILUP08_42852"/>
<feature type="region of interest" description="Disordered" evidence="4">
    <location>
        <begin position="24"/>
        <end position="54"/>
    </location>
</feature>
<dbReference type="Gene3D" id="3.40.640.10">
    <property type="entry name" value="Type I PLP-dependent aspartate aminotransferase-like (Major domain)"/>
    <property type="match status" value="1"/>
</dbReference>
<dbReference type="PANTHER" id="PTHR42832:SF3">
    <property type="entry name" value="L-GLUTAMINE--4-(METHYLSULFANYL)-2-OXOBUTANOATE AMINOTRANSFERASE"/>
    <property type="match status" value="1"/>
</dbReference>
<dbReference type="CDD" id="cd00609">
    <property type="entry name" value="AAT_like"/>
    <property type="match status" value="1"/>
</dbReference>
<organism evidence="6 7">
    <name type="scientific">Micromonospora lupini str. Lupac 08</name>
    <dbReference type="NCBI Taxonomy" id="1150864"/>
    <lineage>
        <taxon>Bacteria</taxon>
        <taxon>Bacillati</taxon>
        <taxon>Actinomycetota</taxon>
        <taxon>Actinomycetes</taxon>
        <taxon>Micromonosporales</taxon>
        <taxon>Micromonosporaceae</taxon>
        <taxon>Micromonospora</taxon>
    </lineage>
</organism>
<protein>
    <submittedName>
        <fullName evidence="6">Succinyldiaminopimelate transaminase</fullName>
    </submittedName>
</protein>
<evidence type="ECO:0000256" key="3">
    <source>
        <dbReference type="ARBA" id="ARBA00022679"/>
    </source>
</evidence>
<keyword evidence="2" id="KW-0032">Aminotransferase</keyword>
<evidence type="ECO:0000256" key="1">
    <source>
        <dbReference type="ARBA" id="ARBA00001933"/>
    </source>
</evidence>
<dbReference type="Gene3D" id="3.90.1150.10">
    <property type="entry name" value="Aspartate Aminotransferase, domain 1"/>
    <property type="match status" value="1"/>
</dbReference>
<name>I0L274_9ACTN</name>
<dbReference type="OrthoDB" id="9813612at2"/>
<dbReference type="PANTHER" id="PTHR42832">
    <property type="entry name" value="AMINO ACID AMINOTRANSFERASE"/>
    <property type="match status" value="1"/>
</dbReference>